<evidence type="ECO:0000256" key="1">
    <source>
        <dbReference type="SAM" id="SignalP"/>
    </source>
</evidence>
<gene>
    <name evidence="3" type="ORF">HG263_11210</name>
</gene>
<dbReference type="Proteomes" id="UP000586305">
    <property type="component" value="Unassembled WGS sequence"/>
</dbReference>
<dbReference type="RefSeq" id="WP_171626163.1">
    <property type="nucleotide sequence ID" value="NZ_JABBPG010000004.1"/>
</dbReference>
<evidence type="ECO:0000259" key="2">
    <source>
        <dbReference type="Pfam" id="PF13511"/>
    </source>
</evidence>
<dbReference type="InterPro" id="IPR025392">
    <property type="entry name" value="DUF4124"/>
</dbReference>
<organism evidence="3 4">
    <name type="scientific">Pseudoalteromonas caenipelagi</name>
    <dbReference type="NCBI Taxonomy" id="2726988"/>
    <lineage>
        <taxon>Bacteria</taxon>
        <taxon>Pseudomonadati</taxon>
        <taxon>Pseudomonadota</taxon>
        <taxon>Gammaproteobacteria</taxon>
        <taxon>Alteromonadales</taxon>
        <taxon>Pseudoalteromonadaceae</taxon>
        <taxon>Pseudoalteromonas</taxon>
    </lineage>
</organism>
<evidence type="ECO:0000313" key="4">
    <source>
        <dbReference type="Proteomes" id="UP000586305"/>
    </source>
</evidence>
<dbReference type="Gene3D" id="2.60.40.10">
    <property type="entry name" value="Immunoglobulins"/>
    <property type="match status" value="1"/>
</dbReference>
<proteinExistence type="predicted"/>
<dbReference type="Pfam" id="PF13511">
    <property type="entry name" value="DUF4124"/>
    <property type="match status" value="1"/>
</dbReference>
<evidence type="ECO:0000313" key="3">
    <source>
        <dbReference type="EMBL" id="NOU51097.1"/>
    </source>
</evidence>
<dbReference type="EMBL" id="JABBPG010000004">
    <property type="protein sequence ID" value="NOU51097.1"/>
    <property type="molecule type" value="Genomic_DNA"/>
</dbReference>
<dbReference type="AlphaFoldDB" id="A0A849VHD7"/>
<accession>A0A849VHD7</accession>
<protein>
    <submittedName>
        <fullName evidence="3">DUF4124 domain-containing protein</fullName>
    </submittedName>
</protein>
<feature type="domain" description="DUF4124" evidence="2">
    <location>
        <begin position="11"/>
        <end position="56"/>
    </location>
</feature>
<feature type="signal peptide" evidence="1">
    <location>
        <begin position="1"/>
        <end position="18"/>
    </location>
</feature>
<comment type="caution">
    <text evidence="3">The sequence shown here is derived from an EMBL/GenBank/DDBJ whole genome shotgun (WGS) entry which is preliminary data.</text>
</comment>
<keyword evidence="1" id="KW-0732">Signal</keyword>
<keyword evidence="4" id="KW-1185">Reference proteome</keyword>
<sequence>MRRILLVCSLILTFCASASQPQVYRWKDENGNWVFSDVPRQGSEKVSLNKPISIPTTDTSVLTPKKENKALKYEVKISSPGHQQTLRENTGTVYVTGQVTPVFSRGLTVQLSLDGKLVGDKQTNTTFALRNVDRGEHQLIMYLYDEHGARVATSTMSTFYLHRANRINP</sequence>
<name>A0A849VHD7_9GAMM</name>
<feature type="chain" id="PRO_5032409762" evidence="1">
    <location>
        <begin position="19"/>
        <end position="169"/>
    </location>
</feature>
<reference evidence="3 4" key="1">
    <citation type="submission" date="2020-04" db="EMBL/GenBank/DDBJ databases">
        <title>Pseudoalteromonas caenipelagi sp. nov., isolated from a tidal flat.</title>
        <authorList>
            <person name="Park S."/>
            <person name="Yoon J.-H."/>
        </authorList>
    </citation>
    <scope>NUCLEOTIDE SEQUENCE [LARGE SCALE GENOMIC DNA]</scope>
    <source>
        <strain evidence="3 4">JBTF-M23</strain>
    </source>
</reference>
<dbReference type="InterPro" id="IPR013783">
    <property type="entry name" value="Ig-like_fold"/>
</dbReference>